<dbReference type="Proteomes" id="UP001515480">
    <property type="component" value="Unassembled WGS sequence"/>
</dbReference>
<gene>
    <name evidence="1" type="ORF">AB1Y20_015334</name>
</gene>
<proteinExistence type="predicted"/>
<name>A0AB34K135_PRYPA</name>
<evidence type="ECO:0000313" key="2">
    <source>
        <dbReference type="Proteomes" id="UP001515480"/>
    </source>
</evidence>
<dbReference type="AlphaFoldDB" id="A0AB34K135"/>
<accession>A0AB34K135</accession>
<comment type="caution">
    <text evidence="1">The sequence shown here is derived from an EMBL/GenBank/DDBJ whole genome shotgun (WGS) entry which is preliminary data.</text>
</comment>
<sequence length="182" mass="20072">MLPSIIELPGLSRRLTVRVEAVVVPHAAAAPRAIFRLVNLVKSLLVLLSSQTTPDAPLAPCAQQQLPTSTFTKAHHLLDGRDGLAPSHTLSLACVLCPHAARGAQPQPPLPLLFTYRFELSLEEHLTVRLPCRDLVGERFACDFMRQQRLQRHEQQGPVRLACSPELAHIPCRAGETCAFRE</sequence>
<keyword evidence="2" id="KW-1185">Reference proteome</keyword>
<protein>
    <submittedName>
        <fullName evidence="1">Uncharacterized protein</fullName>
    </submittedName>
</protein>
<reference evidence="1 2" key="1">
    <citation type="journal article" date="2024" name="Science">
        <title>Giant polyketide synthase enzymes in the biosynthesis of giant marine polyether toxins.</title>
        <authorList>
            <person name="Fallon T.R."/>
            <person name="Shende V.V."/>
            <person name="Wierzbicki I.H."/>
            <person name="Pendleton A.L."/>
            <person name="Watervoot N.F."/>
            <person name="Auber R.P."/>
            <person name="Gonzalez D.J."/>
            <person name="Wisecaver J.H."/>
            <person name="Moore B.S."/>
        </authorList>
    </citation>
    <scope>NUCLEOTIDE SEQUENCE [LARGE SCALE GENOMIC DNA]</scope>
    <source>
        <strain evidence="1 2">12B1</strain>
    </source>
</reference>
<organism evidence="1 2">
    <name type="scientific">Prymnesium parvum</name>
    <name type="common">Toxic golden alga</name>
    <dbReference type="NCBI Taxonomy" id="97485"/>
    <lineage>
        <taxon>Eukaryota</taxon>
        <taxon>Haptista</taxon>
        <taxon>Haptophyta</taxon>
        <taxon>Prymnesiophyceae</taxon>
        <taxon>Prymnesiales</taxon>
        <taxon>Prymnesiaceae</taxon>
        <taxon>Prymnesium</taxon>
    </lineage>
</organism>
<dbReference type="EMBL" id="JBGBPQ010000003">
    <property type="protein sequence ID" value="KAL1526630.1"/>
    <property type="molecule type" value="Genomic_DNA"/>
</dbReference>
<evidence type="ECO:0000313" key="1">
    <source>
        <dbReference type="EMBL" id="KAL1526630.1"/>
    </source>
</evidence>